<reference evidence="1 2" key="1">
    <citation type="submission" date="2019-05" db="EMBL/GenBank/DDBJ databases">
        <authorList>
            <person name="Moore K."/>
            <person name="O'Neill P."/>
            <person name="Farbos A."/>
            <person name="Studholme D.J."/>
        </authorList>
    </citation>
    <scope>NUCLEOTIDE SEQUENCE [LARGE SCALE GENOMIC DNA]</scope>
    <source>
        <strain evidence="1 2">DSM 9128</strain>
    </source>
</reference>
<accession>A0A5R9AJC6</accession>
<gene>
    <name evidence="1" type="ORF">FEA48_05725</name>
</gene>
<evidence type="ECO:0000313" key="1">
    <source>
        <dbReference type="EMBL" id="TLP78698.1"/>
    </source>
</evidence>
<reference evidence="2" key="2">
    <citation type="submission" date="2019-06" db="EMBL/GenBank/DDBJ databases">
        <title>AzeR, a transcriptional regulator that responds to azelaic acid in Pseudomonas nitroreducens.</title>
        <authorList>
            <person name="Bez C."/>
            <person name="Javvadi S.G."/>
            <person name="Bertani I."/>
            <person name="Devescovi G."/>
            <person name="Studholme D.J."/>
            <person name="Geller A."/>
            <person name="Levy A."/>
            <person name="Venturi V."/>
        </authorList>
    </citation>
    <scope>NUCLEOTIDE SEQUENCE [LARGE SCALE GENOMIC DNA]</scope>
    <source>
        <strain evidence="2">DSM 9128</strain>
    </source>
</reference>
<dbReference type="RefSeq" id="WP_138212894.1">
    <property type="nucleotide sequence ID" value="NZ_JAJTTJ010000004.1"/>
</dbReference>
<proteinExistence type="predicted"/>
<dbReference type="Proteomes" id="UP000307510">
    <property type="component" value="Unassembled WGS sequence"/>
</dbReference>
<evidence type="ECO:0000313" key="2">
    <source>
        <dbReference type="Proteomes" id="UP000307510"/>
    </source>
</evidence>
<protein>
    <submittedName>
        <fullName evidence="1">Helix-turn-helix domain-containing protein</fullName>
    </submittedName>
</protein>
<dbReference type="EMBL" id="VASG01000001">
    <property type="protein sequence ID" value="TLP78698.1"/>
    <property type="molecule type" value="Genomic_DNA"/>
</dbReference>
<sequence>MSRELIKIAEFQRRYWGANGTPLCSQTIRNQIRNGDIPGVRIGKLWYVDWRAFSKGTSNELVAMVLKDHC</sequence>
<organism evidence="1 2">
    <name type="scientific">Pseudomonas nitroreducens</name>
    <dbReference type="NCBI Taxonomy" id="46680"/>
    <lineage>
        <taxon>Bacteria</taxon>
        <taxon>Pseudomonadati</taxon>
        <taxon>Pseudomonadota</taxon>
        <taxon>Gammaproteobacteria</taxon>
        <taxon>Pseudomonadales</taxon>
        <taxon>Pseudomonadaceae</taxon>
        <taxon>Pseudomonas</taxon>
    </lineage>
</organism>
<comment type="caution">
    <text evidence="1">The sequence shown here is derived from an EMBL/GenBank/DDBJ whole genome shotgun (WGS) entry which is preliminary data.</text>
</comment>
<dbReference type="AlphaFoldDB" id="A0A5R9AJC6"/>
<name>A0A5R9AJC6_PSENT</name>